<accession>A0AAV9KXN3</accession>
<evidence type="ECO:0000313" key="1">
    <source>
        <dbReference type="EMBL" id="KAK4718049.1"/>
    </source>
</evidence>
<gene>
    <name evidence="1" type="ORF">R3W88_016387</name>
</gene>
<dbReference type="EMBL" id="JAWPEI010000008">
    <property type="protein sequence ID" value="KAK4718049.1"/>
    <property type="molecule type" value="Genomic_DNA"/>
</dbReference>
<evidence type="ECO:0000313" key="2">
    <source>
        <dbReference type="Proteomes" id="UP001311915"/>
    </source>
</evidence>
<protein>
    <submittedName>
        <fullName evidence="1">Uncharacterized protein</fullName>
    </submittedName>
</protein>
<name>A0AAV9KXN3_9SOLN</name>
<proteinExistence type="predicted"/>
<keyword evidence="2" id="KW-1185">Reference proteome</keyword>
<comment type="caution">
    <text evidence="1">The sequence shown here is derived from an EMBL/GenBank/DDBJ whole genome shotgun (WGS) entry which is preliminary data.</text>
</comment>
<organism evidence="1 2">
    <name type="scientific">Solanum pinnatisectum</name>
    <name type="common">tansyleaf nightshade</name>
    <dbReference type="NCBI Taxonomy" id="50273"/>
    <lineage>
        <taxon>Eukaryota</taxon>
        <taxon>Viridiplantae</taxon>
        <taxon>Streptophyta</taxon>
        <taxon>Embryophyta</taxon>
        <taxon>Tracheophyta</taxon>
        <taxon>Spermatophyta</taxon>
        <taxon>Magnoliopsida</taxon>
        <taxon>eudicotyledons</taxon>
        <taxon>Gunneridae</taxon>
        <taxon>Pentapetalae</taxon>
        <taxon>asterids</taxon>
        <taxon>lamiids</taxon>
        <taxon>Solanales</taxon>
        <taxon>Solanaceae</taxon>
        <taxon>Solanoideae</taxon>
        <taxon>Solaneae</taxon>
        <taxon>Solanum</taxon>
    </lineage>
</organism>
<dbReference type="AlphaFoldDB" id="A0AAV9KXN3"/>
<reference evidence="1 2" key="1">
    <citation type="submission" date="2023-10" db="EMBL/GenBank/DDBJ databases">
        <title>Genome-Wide Identification Analysis in wild type Solanum Pinnatisectum Reveals Some Genes Defensing Phytophthora Infestans.</title>
        <authorList>
            <person name="Sun C."/>
        </authorList>
    </citation>
    <scope>NUCLEOTIDE SEQUENCE [LARGE SCALE GENOMIC DNA]</scope>
    <source>
        <strain evidence="1">LQN</strain>
        <tissue evidence="1">Leaf</tissue>
    </source>
</reference>
<sequence length="98" mass="11457">MITKHLVVIEFFPGLQFQTKFLGSAVLGRDLIIQFDIYTQLKDRLEIRTKATTIRQRFKPYTSMSKLFQISIDEESIGDPSNTVFMFKKLRINPDEIV</sequence>
<dbReference type="Proteomes" id="UP001311915">
    <property type="component" value="Unassembled WGS sequence"/>
</dbReference>